<organism evidence="1 2">
    <name type="scientific">Wujia chipingensis</name>
    <dbReference type="NCBI Taxonomy" id="2763670"/>
    <lineage>
        <taxon>Bacteria</taxon>
        <taxon>Bacillati</taxon>
        <taxon>Bacillota</taxon>
        <taxon>Clostridia</taxon>
        <taxon>Lachnospirales</taxon>
        <taxon>Lachnospiraceae</taxon>
        <taxon>Wujia</taxon>
    </lineage>
</organism>
<dbReference type="KEGG" id="wcp:H9Q76_05935"/>
<name>A0A7G9FQH8_9FIRM</name>
<dbReference type="Proteomes" id="UP000515819">
    <property type="component" value="Chromosome"/>
</dbReference>
<keyword evidence="2" id="KW-1185">Reference proteome</keyword>
<proteinExistence type="predicted"/>
<dbReference type="RefSeq" id="WP_118373606.1">
    <property type="nucleotide sequence ID" value="NZ_CP060632.1"/>
</dbReference>
<evidence type="ECO:0000313" key="2">
    <source>
        <dbReference type="Proteomes" id="UP000515819"/>
    </source>
</evidence>
<dbReference type="EMBL" id="CP060632">
    <property type="protein sequence ID" value="QNM00810.1"/>
    <property type="molecule type" value="Genomic_DNA"/>
</dbReference>
<evidence type="ECO:0000313" key="1">
    <source>
        <dbReference type="EMBL" id="QNM00810.1"/>
    </source>
</evidence>
<reference evidence="1 2" key="1">
    <citation type="submission" date="2020-08" db="EMBL/GenBank/DDBJ databases">
        <authorList>
            <person name="Liu C."/>
            <person name="Sun Q."/>
        </authorList>
    </citation>
    <scope>NUCLEOTIDE SEQUENCE [LARGE SCALE GENOMIC DNA]</scope>
    <source>
        <strain evidence="1 2">NSJ-4</strain>
    </source>
</reference>
<dbReference type="AlphaFoldDB" id="A0A7G9FQH8"/>
<sequence>MVLYMNMKQLGKRRNTVDQVPFTYAAAPGSLRELIAETVKLCVSRYIEAMNRGEAVLSNAQIDDMAQIGKIAFGIVYGEKAPDVGKSIEMAILGFQDGLFRVFLGDTELTELDEKLELQEGDTVTFIRLTMLAGRMW</sequence>
<gene>
    <name evidence="1" type="ORF">H9Q76_05935</name>
</gene>
<protein>
    <submittedName>
        <fullName evidence="1">Uncharacterized protein</fullName>
    </submittedName>
</protein>
<accession>A0A7G9FQH8</accession>